<organism evidence="3 4">
    <name type="scientific">Mesorhizobium marinum</name>
    <dbReference type="NCBI Taxonomy" id="3228790"/>
    <lineage>
        <taxon>Bacteria</taxon>
        <taxon>Pseudomonadati</taxon>
        <taxon>Pseudomonadota</taxon>
        <taxon>Alphaproteobacteria</taxon>
        <taxon>Hyphomicrobiales</taxon>
        <taxon>Phyllobacteriaceae</taxon>
        <taxon>Mesorhizobium</taxon>
    </lineage>
</organism>
<evidence type="ECO:0000313" key="3">
    <source>
        <dbReference type="EMBL" id="MEW9804641.1"/>
    </source>
</evidence>
<proteinExistence type="inferred from homology"/>
<protein>
    <submittedName>
        <fullName evidence="3">CapA family protein</fullName>
    </submittedName>
</protein>
<dbReference type="Proteomes" id="UP001556196">
    <property type="component" value="Unassembled WGS sequence"/>
</dbReference>
<dbReference type="PANTHER" id="PTHR33393">
    <property type="entry name" value="POLYGLUTAMINE SYNTHESIS ACCESSORY PROTEIN RV0574C-RELATED"/>
    <property type="match status" value="1"/>
</dbReference>
<feature type="domain" description="Capsule synthesis protein CapA" evidence="2">
    <location>
        <begin position="43"/>
        <end position="272"/>
    </location>
</feature>
<dbReference type="Pfam" id="PF09587">
    <property type="entry name" value="PGA_cap"/>
    <property type="match status" value="1"/>
</dbReference>
<gene>
    <name evidence="3" type="ORF">ABUE31_01410</name>
</gene>
<name>A0ABV3QUB4_9HYPH</name>
<comment type="similarity">
    <text evidence="1">Belongs to the CapA family.</text>
</comment>
<dbReference type="RefSeq" id="WP_367721684.1">
    <property type="nucleotide sequence ID" value="NZ_JBFOCI010000001.1"/>
</dbReference>
<accession>A0ABV3QUB4</accession>
<dbReference type="InterPro" id="IPR029052">
    <property type="entry name" value="Metallo-depent_PP-like"/>
</dbReference>
<dbReference type="InterPro" id="IPR052169">
    <property type="entry name" value="CW_Biosynth-Accessory"/>
</dbReference>
<keyword evidence="4" id="KW-1185">Reference proteome</keyword>
<evidence type="ECO:0000259" key="2">
    <source>
        <dbReference type="SMART" id="SM00854"/>
    </source>
</evidence>
<evidence type="ECO:0000256" key="1">
    <source>
        <dbReference type="ARBA" id="ARBA00005662"/>
    </source>
</evidence>
<dbReference type="EMBL" id="JBFOCI010000001">
    <property type="protein sequence ID" value="MEW9804641.1"/>
    <property type="molecule type" value="Genomic_DNA"/>
</dbReference>
<dbReference type="SUPFAM" id="SSF56300">
    <property type="entry name" value="Metallo-dependent phosphatases"/>
    <property type="match status" value="1"/>
</dbReference>
<evidence type="ECO:0000313" key="4">
    <source>
        <dbReference type="Proteomes" id="UP001556196"/>
    </source>
</evidence>
<sequence length="348" mass="37222">MSNFPLSYRLSWLPRLVKPSLAAGGRRFGPIEARWLQPRQAVRLLFAGDISAVASREPPEVDPSLCALFEAADLVVANCESPVVERPAFPVATRLGLRHAMTPAFVGKVLVAAGIAPARLVLSLANNHALDQGPLGFERTAEALADLGARTIGAAAKGQVQRIDAGPLALGFLAFTQWRNGGAADYAGRVAMTKDVAGGFAVAPSVDVLCAMPHWDREFRHFPQATTRALAGRLTGQGANLIVGGHAHVVQPVERMGQTLVAYGLGDLLGTVMASPPWPLRIGALLSVEMSTDADTWGRVAAHRVIPFLRERQGRRERLRPVRPEDRAAALVSRIFVPKTGQTAAKQL</sequence>
<comment type="caution">
    <text evidence="3">The sequence shown here is derived from an EMBL/GenBank/DDBJ whole genome shotgun (WGS) entry which is preliminary data.</text>
</comment>
<dbReference type="InterPro" id="IPR019079">
    <property type="entry name" value="Capsule_synth_CapA"/>
</dbReference>
<dbReference type="SMART" id="SM00854">
    <property type="entry name" value="PGA_cap"/>
    <property type="match status" value="1"/>
</dbReference>
<dbReference type="PANTHER" id="PTHR33393:SF13">
    <property type="entry name" value="PGA BIOSYNTHESIS PROTEIN CAPA"/>
    <property type="match status" value="1"/>
</dbReference>
<reference evidence="3 4" key="1">
    <citation type="submission" date="2024-06" db="EMBL/GenBank/DDBJ databases">
        <authorList>
            <person name="Tuo L."/>
        </authorList>
    </citation>
    <scope>NUCLEOTIDE SEQUENCE [LARGE SCALE GENOMIC DNA]</scope>
    <source>
        <strain evidence="3 4">ZMM04-5</strain>
    </source>
</reference>